<feature type="compositionally biased region" description="Low complexity" evidence="5">
    <location>
        <begin position="503"/>
        <end position="534"/>
    </location>
</feature>
<sequence>MSQTPPDGFHGLIELNGAASGSGHVPPPYPSPDSHPIAEPSAPQLDAELGPAAPVSGQDFYYIIDEDEQQEPLIPPQQVLQYLEQQQQQHQNQHQQSQLYPFPNQVVQPEQEFYYEPVQDRPGSEQQPSYYFGQPVDQFEAAYPAYTYPDEESTQEYPAEQYPVKQYPAEQSPVEQFSGEEQASPIEISPPTPPASQTEPETDDIQSQIAAKRLEIYLGFAKKAIDVEYNVSQLKFVPSAIPELSPTQLERLTDCVKRTLQLLRVITEQLVAVPDSADSLSLLSEALFLRKKLADVWFYLVERTNERNPPLQNLIIEVYLGLKAAFELVDLGAKSARKQLEEQKQVLQDELNDPMGLELLSRLRQILTGWQKPKEPVPGSSPDEPGRCKGGEPGEENHQDLQSNWSRKRRYQDNDPRLIKYRKVDNSFPRFIANEPADDYPPTTRLMSEREREAMAQRQTAKRMSIFDTPQIVQYRVRFQGHSPVNLSDEDDDELQHLPRFGSSSATNANNTAAALTASSSSSRPPLAVAPSSLTTGSAAIRPQMLYSDAVRLGQNGFNDSRINGHGEDSVITQEEQRSEREQYLSLIRTLCYDKSAVRPSSPPKSGPTWSAILSGNAKHPQSSRPQTSERSTYAELLARANEVINEAKKTVVPPGGELPPRKHFKTADSAPSHASTISNSDTSTISDAQSVVITGIDDSSEDEDISDAVEPDDGVVSGGQPAGELDASLNNSLVTRFNNCLFFQDSYTTQFRAKTLRTRKEIEVQRELALEEAEKSRDARRAFEQGLRENIFKYRLLHKPIFVIGSMDTSEESKESALLPLSEEQLGKYSDLIQGAPQQVLVSKFNMNIHRSDIRTLLGGKWLNDEVINFYMNMLTDRSERRAGQLPSVYAMNTFFVPRLLQNGHAGVKRWTRKIDLFSKDIIPVPVHCNGVHWCMAIIHMRDRTIRYYDSMGKPNQPVLDALENYLQSESLDKRKQPFDTSSFRIESMPDVPQQTNGSDCGVFSCMFAEYISRDQPLTFSQEHMDYFRKKMVLEICDGELWL</sequence>
<dbReference type="GeneID" id="6498801"/>
<evidence type="ECO:0000313" key="8">
    <source>
        <dbReference type="Proteomes" id="UP000007801"/>
    </source>
</evidence>
<feature type="compositionally biased region" description="Basic and acidic residues" evidence="5">
    <location>
        <begin position="563"/>
        <end position="578"/>
    </location>
</feature>
<evidence type="ECO:0000259" key="6">
    <source>
        <dbReference type="PROSITE" id="PS50600"/>
    </source>
</evidence>
<keyword evidence="8" id="KW-1185">Reference proteome</keyword>
<keyword evidence="2" id="KW-0645">Protease</keyword>
<dbReference type="SUPFAM" id="SSF54001">
    <property type="entry name" value="Cysteine proteinases"/>
    <property type="match status" value="1"/>
</dbReference>
<dbReference type="GO" id="GO:0006508">
    <property type="term" value="P:proteolysis"/>
    <property type="evidence" value="ECO:0007669"/>
    <property type="project" value="UniProtKB-KW"/>
</dbReference>
<feature type="region of interest" description="Disordered" evidence="5">
    <location>
        <begin position="596"/>
        <end position="631"/>
    </location>
</feature>
<feature type="region of interest" description="Disordered" evidence="5">
    <location>
        <begin position="484"/>
        <end position="534"/>
    </location>
</feature>
<dbReference type="GO" id="GO:0005634">
    <property type="term" value="C:nucleus"/>
    <property type="evidence" value="ECO:0007669"/>
    <property type="project" value="TreeGrafter"/>
</dbReference>
<dbReference type="Proteomes" id="UP000007801">
    <property type="component" value="Unassembled WGS sequence"/>
</dbReference>
<dbReference type="PANTHER" id="PTHR12606">
    <property type="entry name" value="SENTRIN/SUMO-SPECIFIC PROTEASE"/>
    <property type="match status" value="1"/>
</dbReference>
<evidence type="ECO:0000256" key="1">
    <source>
        <dbReference type="ARBA" id="ARBA00005234"/>
    </source>
</evidence>
<dbReference type="GO" id="GO:0016929">
    <property type="term" value="F:deSUMOylase activity"/>
    <property type="evidence" value="ECO:0007669"/>
    <property type="project" value="TreeGrafter"/>
</dbReference>
<feature type="region of interest" description="Disordered" evidence="5">
    <location>
        <begin position="1"/>
        <end position="53"/>
    </location>
</feature>
<evidence type="ECO:0000256" key="2">
    <source>
        <dbReference type="ARBA" id="ARBA00022670"/>
    </source>
</evidence>
<dbReference type="PANTHER" id="PTHR12606:SF141">
    <property type="entry name" value="GH15225P-RELATED"/>
    <property type="match status" value="1"/>
</dbReference>
<gene>
    <name evidence="7" type="primary">Dana\GF16000</name>
    <name evidence="7" type="synonym">dana_GLEANR_17096</name>
    <name evidence="7" type="ORF">GF16000</name>
</gene>
<dbReference type="GO" id="GO:0080090">
    <property type="term" value="P:regulation of primary metabolic process"/>
    <property type="evidence" value="ECO:0007669"/>
    <property type="project" value="UniProtKB-ARBA"/>
</dbReference>
<dbReference type="KEGG" id="dan:6498801"/>
<dbReference type="Gene3D" id="3.40.395.10">
    <property type="entry name" value="Adenoviral Proteinase, Chain A"/>
    <property type="match status" value="1"/>
</dbReference>
<name>B3N150_DROAN</name>
<accession>B3N150</accession>
<dbReference type="InterPro" id="IPR003653">
    <property type="entry name" value="Peptidase_C48_C"/>
</dbReference>
<feature type="region of interest" description="Disordered" evidence="5">
    <location>
        <begin position="170"/>
        <end position="205"/>
    </location>
</feature>
<evidence type="ECO:0000256" key="5">
    <source>
        <dbReference type="SAM" id="MobiDB-lite"/>
    </source>
</evidence>
<dbReference type="InterPro" id="IPR038765">
    <property type="entry name" value="Papain-like_cys_pep_sf"/>
</dbReference>
<feature type="region of interest" description="Disordered" evidence="5">
    <location>
        <begin position="559"/>
        <end position="578"/>
    </location>
</feature>
<dbReference type="FunFam" id="3.40.395.10:FF:000001">
    <property type="entry name" value="Sentrin-specific protease 1"/>
    <property type="match status" value="1"/>
</dbReference>
<comment type="similarity">
    <text evidence="1">Belongs to the peptidase C48 family.</text>
</comment>
<evidence type="ECO:0000313" key="7">
    <source>
        <dbReference type="EMBL" id="EDV30085.1"/>
    </source>
</evidence>
<feature type="compositionally biased region" description="Polar residues" evidence="5">
    <location>
        <begin position="608"/>
        <end position="631"/>
    </location>
</feature>
<dbReference type="GO" id="GO:0016926">
    <property type="term" value="P:protein desumoylation"/>
    <property type="evidence" value="ECO:0007669"/>
    <property type="project" value="TreeGrafter"/>
</dbReference>
<feature type="region of interest" description="Disordered" evidence="5">
    <location>
        <begin position="648"/>
        <end position="684"/>
    </location>
</feature>
<dbReference type="FunCoup" id="B3N150">
    <property type="interactions" value="263"/>
</dbReference>
<keyword evidence="3 7" id="KW-0378">Hydrolase</keyword>
<dbReference type="STRING" id="7217.B3N150"/>
<dbReference type="PhylomeDB" id="B3N150"/>
<feature type="compositionally biased region" description="Low complexity" evidence="5">
    <location>
        <begin position="77"/>
        <end position="99"/>
    </location>
</feature>
<dbReference type="GO" id="GO:0060255">
    <property type="term" value="P:regulation of macromolecule metabolic process"/>
    <property type="evidence" value="ECO:0007669"/>
    <property type="project" value="UniProtKB-ARBA"/>
</dbReference>
<evidence type="ECO:0000256" key="3">
    <source>
        <dbReference type="ARBA" id="ARBA00022801"/>
    </source>
</evidence>
<feature type="region of interest" description="Disordered" evidence="5">
    <location>
        <begin position="371"/>
        <end position="409"/>
    </location>
</feature>
<dbReference type="AlphaFoldDB" id="B3N150"/>
<feature type="region of interest" description="Disordered" evidence="5">
    <location>
        <begin position="65"/>
        <end position="103"/>
    </location>
</feature>
<dbReference type="EMBL" id="CH902650">
    <property type="protein sequence ID" value="EDV30085.1"/>
    <property type="molecule type" value="Genomic_DNA"/>
</dbReference>
<organism evidence="7 8">
    <name type="scientific">Drosophila ananassae</name>
    <name type="common">Fruit fly</name>
    <dbReference type="NCBI Taxonomy" id="7217"/>
    <lineage>
        <taxon>Eukaryota</taxon>
        <taxon>Metazoa</taxon>
        <taxon>Ecdysozoa</taxon>
        <taxon>Arthropoda</taxon>
        <taxon>Hexapoda</taxon>
        <taxon>Insecta</taxon>
        <taxon>Pterygota</taxon>
        <taxon>Neoptera</taxon>
        <taxon>Endopterygota</taxon>
        <taxon>Diptera</taxon>
        <taxon>Brachycera</taxon>
        <taxon>Muscomorpha</taxon>
        <taxon>Ephydroidea</taxon>
        <taxon>Drosophilidae</taxon>
        <taxon>Drosophila</taxon>
        <taxon>Sophophora</taxon>
    </lineage>
</organism>
<dbReference type="OrthoDB" id="1939479at2759"/>
<dbReference type="OMA" id="FIPWTDA"/>
<dbReference type="InParanoid" id="B3N150"/>
<dbReference type="eggNOG" id="KOG0778">
    <property type="taxonomic scope" value="Eukaryota"/>
</dbReference>
<dbReference type="PROSITE" id="PS50600">
    <property type="entry name" value="ULP_PROTEASE"/>
    <property type="match status" value="1"/>
</dbReference>
<dbReference type="Pfam" id="PF02902">
    <property type="entry name" value="Peptidase_C48"/>
    <property type="match status" value="1"/>
</dbReference>
<protein>
    <recommendedName>
        <fullName evidence="6">Ubiquitin-like protease family profile domain-containing protein</fullName>
    </recommendedName>
</protein>
<feature type="domain" description="Ubiquitin-like protease family profile" evidence="6">
    <location>
        <begin position="848"/>
        <end position="1013"/>
    </location>
</feature>
<dbReference type="HOGENOM" id="CLU_010898_0_0_1"/>
<reference evidence="7 8" key="1">
    <citation type="journal article" date="2007" name="Nature">
        <title>Evolution of genes and genomes on the Drosophila phylogeny.</title>
        <authorList>
            <consortium name="Drosophila 12 Genomes Consortium"/>
            <person name="Clark A.G."/>
            <person name="Eisen M.B."/>
            <person name="Smith D.R."/>
            <person name="Bergman C.M."/>
            <person name="Oliver B."/>
            <person name="Markow T.A."/>
            <person name="Kaufman T.C."/>
            <person name="Kellis M."/>
            <person name="Gelbart W."/>
            <person name="Iyer V.N."/>
            <person name="Pollard D.A."/>
            <person name="Sackton T.B."/>
            <person name="Larracuente A.M."/>
            <person name="Singh N.D."/>
            <person name="Abad J.P."/>
            <person name="Abt D.N."/>
            <person name="Adryan B."/>
            <person name="Aguade M."/>
            <person name="Akashi H."/>
            <person name="Anderson W.W."/>
            <person name="Aquadro C.F."/>
            <person name="Ardell D.H."/>
            <person name="Arguello R."/>
            <person name="Artieri C.G."/>
            <person name="Barbash D.A."/>
            <person name="Barker D."/>
            <person name="Barsanti P."/>
            <person name="Batterham P."/>
            <person name="Batzoglou S."/>
            <person name="Begun D."/>
            <person name="Bhutkar A."/>
            <person name="Blanco E."/>
            <person name="Bosak S.A."/>
            <person name="Bradley R.K."/>
            <person name="Brand A.D."/>
            <person name="Brent M.R."/>
            <person name="Brooks A.N."/>
            <person name="Brown R.H."/>
            <person name="Butlin R.K."/>
            <person name="Caggese C."/>
            <person name="Calvi B.R."/>
            <person name="Bernardo de Carvalho A."/>
            <person name="Caspi A."/>
            <person name="Castrezana S."/>
            <person name="Celniker S.E."/>
            <person name="Chang J.L."/>
            <person name="Chapple C."/>
            <person name="Chatterji S."/>
            <person name="Chinwalla A."/>
            <person name="Civetta A."/>
            <person name="Clifton S.W."/>
            <person name="Comeron J.M."/>
            <person name="Costello J.C."/>
            <person name="Coyne J.A."/>
            <person name="Daub J."/>
            <person name="David R.G."/>
            <person name="Delcher A.L."/>
            <person name="Delehaunty K."/>
            <person name="Do C.B."/>
            <person name="Ebling H."/>
            <person name="Edwards K."/>
            <person name="Eickbush T."/>
            <person name="Evans J.D."/>
            <person name="Filipski A."/>
            <person name="Findeiss S."/>
            <person name="Freyhult E."/>
            <person name="Fulton L."/>
            <person name="Fulton R."/>
            <person name="Garcia A.C."/>
            <person name="Gardiner A."/>
            <person name="Garfield D.A."/>
            <person name="Garvin B.E."/>
            <person name="Gibson G."/>
            <person name="Gilbert D."/>
            <person name="Gnerre S."/>
            <person name="Godfrey J."/>
            <person name="Good R."/>
            <person name="Gotea V."/>
            <person name="Gravely B."/>
            <person name="Greenberg A.J."/>
            <person name="Griffiths-Jones S."/>
            <person name="Gross S."/>
            <person name="Guigo R."/>
            <person name="Gustafson E.A."/>
            <person name="Haerty W."/>
            <person name="Hahn M.W."/>
            <person name="Halligan D.L."/>
            <person name="Halpern A.L."/>
            <person name="Halter G.M."/>
            <person name="Han M.V."/>
            <person name="Heger A."/>
            <person name="Hillier L."/>
            <person name="Hinrichs A.S."/>
            <person name="Holmes I."/>
            <person name="Hoskins R.A."/>
            <person name="Hubisz M.J."/>
            <person name="Hultmark D."/>
            <person name="Huntley M.A."/>
            <person name="Jaffe D.B."/>
            <person name="Jagadeeshan S."/>
            <person name="Jeck W.R."/>
            <person name="Johnson J."/>
            <person name="Jones C.D."/>
            <person name="Jordan W.C."/>
            <person name="Karpen G.H."/>
            <person name="Kataoka E."/>
            <person name="Keightley P.D."/>
            <person name="Kheradpour P."/>
            <person name="Kirkness E.F."/>
            <person name="Koerich L.B."/>
            <person name="Kristiansen K."/>
            <person name="Kudrna D."/>
            <person name="Kulathinal R.J."/>
            <person name="Kumar S."/>
            <person name="Kwok R."/>
            <person name="Lander E."/>
            <person name="Langley C.H."/>
            <person name="Lapoint R."/>
            <person name="Lazzaro B.P."/>
            <person name="Lee S.J."/>
            <person name="Levesque L."/>
            <person name="Li R."/>
            <person name="Lin C.F."/>
            <person name="Lin M.F."/>
            <person name="Lindblad-Toh K."/>
            <person name="Llopart A."/>
            <person name="Long M."/>
            <person name="Low L."/>
            <person name="Lozovsky E."/>
            <person name="Lu J."/>
            <person name="Luo M."/>
            <person name="Machado C.A."/>
            <person name="Makalowski W."/>
            <person name="Marzo M."/>
            <person name="Matsuda M."/>
            <person name="Matzkin L."/>
            <person name="McAllister B."/>
            <person name="McBride C.S."/>
            <person name="McKernan B."/>
            <person name="McKernan K."/>
            <person name="Mendez-Lago M."/>
            <person name="Minx P."/>
            <person name="Mollenhauer M.U."/>
            <person name="Montooth K."/>
            <person name="Mount S.M."/>
            <person name="Mu X."/>
            <person name="Myers E."/>
            <person name="Negre B."/>
            <person name="Newfeld S."/>
            <person name="Nielsen R."/>
            <person name="Noor M.A."/>
            <person name="O'Grady P."/>
            <person name="Pachter L."/>
            <person name="Papaceit M."/>
            <person name="Parisi M.J."/>
            <person name="Parisi M."/>
            <person name="Parts L."/>
            <person name="Pedersen J.S."/>
            <person name="Pesole G."/>
            <person name="Phillippy A.M."/>
            <person name="Ponting C.P."/>
            <person name="Pop M."/>
            <person name="Porcelli D."/>
            <person name="Powell J.R."/>
            <person name="Prohaska S."/>
            <person name="Pruitt K."/>
            <person name="Puig M."/>
            <person name="Quesneville H."/>
            <person name="Ram K.R."/>
            <person name="Rand D."/>
            <person name="Rasmussen M.D."/>
            <person name="Reed L.K."/>
            <person name="Reenan R."/>
            <person name="Reily A."/>
            <person name="Remington K.A."/>
            <person name="Rieger T.T."/>
            <person name="Ritchie M.G."/>
            <person name="Robin C."/>
            <person name="Rogers Y.H."/>
            <person name="Rohde C."/>
            <person name="Rozas J."/>
            <person name="Rubenfield M.J."/>
            <person name="Ruiz A."/>
            <person name="Russo S."/>
            <person name="Salzberg S.L."/>
            <person name="Sanchez-Gracia A."/>
            <person name="Saranga D.J."/>
            <person name="Sato H."/>
            <person name="Schaeffer S.W."/>
            <person name="Schatz M.C."/>
            <person name="Schlenke T."/>
            <person name="Schwartz R."/>
            <person name="Segarra C."/>
            <person name="Singh R.S."/>
            <person name="Sirot L."/>
            <person name="Sirota M."/>
            <person name="Sisneros N.B."/>
            <person name="Smith C.D."/>
            <person name="Smith T.F."/>
            <person name="Spieth J."/>
            <person name="Stage D.E."/>
            <person name="Stark A."/>
            <person name="Stephan W."/>
            <person name="Strausberg R.L."/>
            <person name="Strempel S."/>
            <person name="Sturgill D."/>
            <person name="Sutton G."/>
            <person name="Sutton G.G."/>
            <person name="Tao W."/>
            <person name="Teichmann S."/>
            <person name="Tobari Y.N."/>
            <person name="Tomimura Y."/>
            <person name="Tsolas J.M."/>
            <person name="Valente V.L."/>
            <person name="Venter E."/>
            <person name="Venter J.C."/>
            <person name="Vicario S."/>
            <person name="Vieira F.G."/>
            <person name="Vilella A.J."/>
            <person name="Villasante A."/>
            <person name="Walenz B."/>
            <person name="Wang J."/>
            <person name="Wasserman M."/>
            <person name="Watts T."/>
            <person name="Wilson D."/>
            <person name="Wilson R.K."/>
            <person name="Wing R.A."/>
            <person name="Wolfner M.F."/>
            <person name="Wong A."/>
            <person name="Wong G.K."/>
            <person name="Wu C.I."/>
            <person name="Wu G."/>
            <person name="Yamamoto D."/>
            <person name="Yang H.P."/>
            <person name="Yang S.P."/>
            <person name="Yorke J.A."/>
            <person name="Yoshida K."/>
            <person name="Zdobnov E."/>
            <person name="Zhang P."/>
            <person name="Zhang Y."/>
            <person name="Zimin A.V."/>
            <person name="Baldwin J."/>
            <person name="Abdouelleil A."/>
            <person name="Abdulkadir J."/>
            <person name="Abebe A."/>
            <person name="Abera B."/>
            <person name="Abreu J."/>
            <person name="Acer S.C."/>
            <person name="Aftuck L."/>
            <person name="Alexander A."/>
            <person name="An P."/>
            <person name="Anderson E."/>
            <person name="Anderson S."/>
            <person name="Arachi H."/>
            <person name="Azer M."/>
            <person name="Bachantsang P."/>
            <person name="Barry A."/>
            <person name="Bayul T."/>
            <person name="Berlin A."/>
            <person name="Bessette D."/>
            <person name="Bloom T."/>
            <person name="Blye J."/>
            <person name="Boguslavskiy L."/>
            <person name="Bonnet C."/>
            <person name="Boukhgalter B."/>
            <person name="Bourzgui I."/>
            <person name="Brown A."/>
            <person name="Cahill P."/>
            <person name="Channer S."/>
            <person name="Cheshatsang Y."/>
            <person name="Chuda L."/>
            <person name="Citroen M."/>
            <person name="Collymore A."/>
            <person name="Cooke P."/>
            <person name="Costello M."/>
            <person name="D'Aco K."/>
            <person name="Daza R."/>
            <person name="De Haan G."/>
            <person name="DeGray S."/>
            <person name="DeMaso C."/>
            <person name="Dhargay N."/>
            <person name="Dooley K."/>
            <person name="Dooley E."/>
            <person name="Doricent M."/>
            <person name="Dorje P."/>
            <person name="Dorjee K."/>
            <person name="Dupes A."/>
            <person name="Elong R."/>
            <person name="Falk J."/>
            <person name="Farina A."/>
            <person name="Faro S."/>
            <person name="Ferguson D."/>
            <person name="Fisher S."/>
            <person name="Foley C.D."/>
            <person name="Franke A."/>
            <person name="Friedrich D."/>
            <person name="Gadbois L."/>
            <person name="Gearin G."/>
            <person name="Gearin C.R."/>
            <person name="Giannoukos G."/>
            <person name="Goode T."/>
            <person name="Graham J."/>
            <person name="Grandbois E."/>
            <person name="Grewal S."/>
            <person name="Gyaltsen K."/>
            <person name="Hafez N."/>
            <person name="Hagos B."/>
            <person name="Hall J."/>
            <person name="Henson C."/>
            <person name="Hollinger A."/>
            <person name="Honan T."/>
            <person name="Huard M.D."/>
            <person name="Hughes L."/>
            <person name="Hurhula B."/>
            <person name="Husby M.E."/>
            <person name="Kamat A."/>
            <person name="Kanga B."/>
            <person name="Kashin S."/>
            <person name="Khazanovich D."/>
            <person name="Kisner P."/>
            <person name="Lance K."/>
            <person name="Lara M."/>
            <person name="Lee W."/>
            <person name="Lennon N."/>
            <person name="Letendre F."/>
            <person name="LeVine R."/>
            <person name="Lipovsky A."/>
            <person name="Liu X."/>
            <person name="Liu J."/>
            <person name="Liu S."/>
            <person name="Lokyitsang T."/>
            <person name="Lokyitsang Y."/>
            <person name="Lubonja R."/>
            <person name="Lui A."/>
            <person name="MacDonald P."/>
            <person name="Magnisalis V."/>
            <person name="Maru K."/>
            <person name="Matthews C."/>
            <person name="McCusker W."/>
            <person name="McDonough S."/>
            <person name="Mehta T."/>
            <person name="Meldrim J."/>
            <person name="Meneus L."/>
            <person name="Mihai O."/>
            <person name="Mihalev A."/>
            <person name="Mihova T."/>
            <person name="Mittelman R."/>
            <person name="Mlenga V."/>
            <person name="Montmayeur A."/>
            <person name="Mulrain L."/>
            <person name="Navidi A."/>
            <person name="Naylor J."/>
            <person name="Negash T."/>
            <person name="Nguyen T."/>
            <person name="Nguyen N."/>
            <person name="Nicol R."/>
            <person name="Norbu C."/>
            <person name="Norbu N."/>
            <person name="Novod N."/>
            <person name="O'Neill B."/>
            <person name="Osman S."/>
            <person name="Markiewicz E."/>
            <person name="Oyono O.L."/>
            <person name="Patti C."/>
            <person name="Phunkhang P."/>
            <person name="Pierre F."/>
            <person name="Priest M."/>
            <person name="Raghuraman S."/>
            <person name="Rege F."/>
            <person name="Reyes R."/>
            <person name="Rise C."/>
            <person name="Rogov P."/>
            <person name="Ross K."/>
            <person name="Ryan E."/>
            <person name="Settipalli S."/>
            <person name="Shea T."/>
            <person name="Sherpa N."/>
            <person name="Shi L."/>
            <person name="Shih D."/>
            <person name="Sparrow T."/>
            <person name="Spaulding J."/>
            <person name="Stalker J."/>
            <person name="Stange-Thomann N."/>
            <person name="Stavropoulos S."/>
            <person name="Stone C."/>
            <person name="Strader C."/>
            <person name="Tesfaye S."/>
            <person name="Thomson T."/>
            <person name="Thoulutsang Y."/>
            <person name="Thoulutsang D."/>
            <person name="Topham K."/>
            <person name="Topping I."/>
            <person name="Tsamla T."/>
            <person name="Vassiliev H."/>
            <person name="Vo A."/>
            <person name="Wangchuk T."/>
            <person name="Wangdi T."/>
            <person name="Weiand M."/>
            <person name="Wilkinson J."/>
            <person name="Wilson A."/>
            <person name="Yadav S."/>
            <person name="Young G."/>
            <person name="Yu Q."/>
            <person name="Zembek L."/>
            <person name="Zhong D."/>
            <person name="Zimmer A."/>
            <person name="Zwirko Z."/>
            <person name="Jaffe D.B."/>
            <person name="Alvarez P."/>
            <person name="Brockman W."/>
            <person name="Butler J."/>
            <person name="Chin C."/>
            <person name="Gnerre S."/>
            <person name="Grabherr M."/>
            <person name="Kleber M."/>
            <person name="Mauceli E."/>
            <person name="MacCallum I."/>
        </authorList>
    </citation>
    <scope>NUCLEOTIDE SEQUENCE [LARGE SCALE GENOMIC DNA]</scope>
    <source>
        <strain evidence="8">Tucson 14024-0371.13</strain>
    </source>
</reference>
<feature type="compositionally biased region" description="Polar residues" evidence="5">
    <location>
        <begin position="195"/>
        <end position="205"/>
    </location>
</feature>
<proteinExistence type="inferred from homology"/>
<keyword evidence="4" id="KW-0788">Thiol protease</keyword>
<evidence type="ECO:0000256" key="4">
    <source>
        <dbReference type="ARBA" id="ARBA00022807"/>
    </source>
</evidence>
<feature type="compositionally biased region" description="Basic and acidic residues" evidence="5">
    <location>
        <begin position="384"/>
        <end position="399"/>
    </location>
</feature>